<dbReference type="InterPro" id="IPR042099">
    <property type="entry name" value="ANL_N_sf"/>
</dbReference>
<dbReference type="InterPro" id="IPR050237">
    <property type="entry name" value="ATP-dep_AMP-bd_enzyme"/>
</dbReference>
<organism evidence="5">
    <name type="scientific">freshwater metagenome</name>
    <dbReference type="NCBI Taxonomy" id="449393"/>
    <lineage>
        <taxon>unclassified sequences</taxon>
        <taxon>metagenomes</taxon>
        <taxon>ecological metagenomes</taxon>
    </lineage>
</organism>
<protein>
    <submittedName>
        <fullName evidence="5">Unannotated protein</fullName>
    </submittedName>
</protein>
<evidence type="ECO:0000313" key="6">
    <source>
        <dbReference type="EMBL" id="CAB5023706.1"/>
    </source>
</evidence>
<evidence type="ECO:0000256" key="1">
    <source>
        <dbReference type="ARBA" id="ARBA00006432"/>
    </source>
</evidence>
<feature type="domain" description="AMP-binding enzyme C-terminal" evidence="4">
    <location>
        <begin position="466"/>
        <end position="541"/>
    </location>
</feature>
<dbReference type="PANTHER" id="PTHR43767">
    <property type="entry name" value="LONG-CHAIN-FATTY-ACID--COA LIGASE"/>
    <property type="match status" value="1"/>
</dbReference>
<dbReference type="InterPro" id="IPR020845">
    <property type="entry name" value="AMP-binding_CS"/>
</dbReference>
<reference evidence="5" key="1">
    <citation type="submission" date="2020-05" db="EMBL/GenBank/DDBJ databases">
        <authorList>
            <person name="Chiriac C."/>
            <person name="Salcher M."/>
            <person name="Ghai R."/>
            <person name="Kavagutti S V."/>
        </authorList>
    </citation>
    <scope>NUCLEOTIDE SEQUENCE</scope>
</reference>
<evidence type="ECO:0000259" key="4">
    <source>
        <dbReference type="Pfam" id="PF13193"/>
    </source>
</evidence>
<dbReference type="PANTHER" id="PTHR43767:SF1">
    <property type="entry name" value="NONRIBOSOMAL PEPTIDE SYNTHASE PES1 (EUROFUNG)-RELATED"/>
    <property type="match status" value="1"/>
</dbReference>
<dbReference type="InterPro" id="IPR025110">
    <property type="entry name" value="AMP-bd_C"/>
</dbReference>
<dbReference type="GO" id="GO:0016878">
    <property type="term" value="F:acid-thiol ligase activity"/>
    <property type="evidence" value="ECO:0007669"/>
    <property type="project" value="UniProtKB-ARBA"/>
</dbReference>
<comment type="similarity">
    <text evidence="1">Belongs to the ATP-dependent AMP-binding enzyme family.</text>
</comment>
<accession>A0A6J7KBG5</accession>
<proteinExistence type="inferred from homology"/>
<gene>
    <name evidence="5" type="ORF">UFOPK3752_01720</name>
    <name evidence="6" type="ORF">UFOPK4150_00398</name>
</gene>
<name>A0A6J7KBG5_9ZZZZ</name>
<feature type="domain" description="AMP-dependent synthetase/ligase" evidence="3">
    <location>
        <begin position="32"/>
        <end position="416"/>
    </location>
</feature>
<dbReference type="Pfam" id="PF13193">
    <property type="entry name" value="AMP-binding_C"/>
    <property type="match status" value="1"/>
</dbReference>
<evidence type="ECO:0000256" key="2">
    <source>
        <dbReference type="ARBA" id="ARBA00022598"/>
    </source>
</evidence>
<dbReference type="SUPFAM" id="SSF56801">
    <property type="entry name" value="Acetyl-CoA synthetase-like"/>
    <property type="match status" value="1"/>
</dbReference>
<dbReference type="EMBL" id="CAFBPU010000006">
    <property type="protein sequence ID" value="CAB5023706.1"/>
    <property type="molecule type" value="Genomic_DNA"/>
</dbReference>
<dbReference type="Pfam" id="PF00501">
    <property type="entry name" value="AMP-binding"/>
    <property type="match status" value="1"/>
</dbReference>
<dbReference type="FunFam" id="3.30.300.30:FF:000008">
    <property type="entry name" value="2,3-dihydroxybenzoate-AMP ligase"/>
    <property type="match status" value="1"/>
</dbReference>
<evidence type="ECO:0000259" key="3">
    <source>
        <dbReference type="Pfam" id="PF00501"/>
    </source>
</evidence>
<keyword evidence="2" id="KW-0436">Ligase</keyword>
<sequence length="551" mass="59903">MTTYDERPWLSQYPPGIAAELLPEFTDALSMFRAALTRAPDNRAITYFDGQLSLREIDDMSDALACALLAAGVQRGDRVALYLQNVPQFIVALVATWKAGAILVSINPMSRQRELGHLLADSGARVLICLEDLYDDIAREVVPSSQVTLVITTSALEHQTRNDPRLFAGLAKVRHEGTMDLAELVAQYAGQRPPEISFAPSDVALLTYTSGTTGAPKGAMNTHGNVTFSAQTLRDWCGLTSDDIVLGVAPLFHITGLIANIALSMLLPAELVLHYRFDVGVLLDTLRERRPTFTVAAIPVFIALASAPEATREDMASLRAAYSGGAPVSPAWANRFIEQFGTRIHGIYGLTETTSPSHMVPLGAQAPTDPTSGALSVGIPVPSTMSRIVDDSGADLPPGEVGEIVISGPQLVAGYWHQPEETEHAMGGRRLLTGDVGFMDADGWFYVVDRKKDMINASGFKVWPREVEDVLCEHDAVSEAAVVGVPDEYRGETVKAYVTLRPGMAVTEDELIAHCKERMSAYKYPRSIEFMDVLPKTTTGKTLRRELPRSH</sequence>
<dbReference type="Gene3D" id="3.30.300.30">
    <property type="match status" value="1"/>
</dbReference>
<dbReference type="Gene3D" id="3.40.50.12780">
    <property type="entry name" value="N-terminal domain of ligase-like"/>
    <property type="match status" value="1"/>
</dbReference>
<evidence type="ECO:0000313" key="5">
    <source>
        <dbReference type="EMBL" id="CAB4952039.1"/>
    </source>
</evidence>
<dbReference type="InterPro" id="IPR045851">
    <property type="entry name" value="AMP-bd_C_sf"/>
</dbReference>
<dbReference type="EMBL" id="CAFBND010000085">
    <property type="protein sequence ID" value="CAB4952039.1"/>
    <property type="molecule type" value="Genomic_DNA"/>
</dbReference>
<dbReference type="PROSITE" id="PS00455">
    <property type="entry name" value="AMP_BINDING"/>
    <property type="match status" value="1"/>
</dbReference>
<dbReference type="AlphaFoldDB" id="A0A6J7KBG5"/>
<dbReference type="InterPro" id="IPR000873">
    <property type="entry name" value="AMP-dep_synth/lig_dom"/>
</dbReference>